<dbReference type="InterPro" id="IPR036465">
    <property type="entry name" value="vWFA_dom_sf"/>
</dbReference>
<gene>
    <name evidence="2" type="ORF">MNR06_16200</name>
</gene>
<protein>
    <recommendedName>
        <fullName evidence="4">VWFA domain-containing protein</fullName>
    </recommendedName>
</protein>
<feature type="signal peptide" evidence="1">
    <location>
        <begin position="1"/>
        <end position="24"/>
    </location>
</feature>
<evidence type="ECO:0000313" key="3">
    <source>
        <dbReference type="Proteomes" id="UP000830116"/>
    </source>
</evidence>
<name>A0ABY4C8C2_9BACT</name>
<dbReference type="SUPFAM" id="SSF53300">
    <property type="entry name" value="vWA-like"/>
    <property type="match status" value="1"/>
</dbReference>
<keyword evidence="3" id="KW-1185">Reference proteome</keyword>
<evidence type="ECO:0008006" key="4">
    <source>
        <dbReference type="Google" id="ProtNLM"/>
    </source>
</evidence>
<proteinExistence type="predicted"/>
<evidence type="ECO:0000313" key="2">
    <source>
        <dbReference type="EMBL" id="UOF01237.1"/>
    </source>
</evidence>
<dbReference type="RefSeq" id="WP_243537619.1">
    <property type="nucleotide sequence ID" value="NZ_CP093442.1"/>
</dbReference>
<dbReference type="Gene3D" id="3.40.50.410">
    <property type="entry name" value="von Willebrand factor, type A domain"/>
    <property type="match status" value="1"/>
</dbReference>
<organism evidence="2 3">
    <name type="scientific">Bdellovibrio reynosensis</name>
    <dbReference type="NCBI Taxonomy" id="2835041"/>
    <lineage>
        <taxon>Bacteria</taxon>
        <taxon>Pseudomonadati</taxon>
        <taxon>Bdellovibrionota</taxon>
        <taxon>Bdellovibrionia</taxon>
        <taxon>Bdellovibrionales</taxon>
        <taxon>Pseudobdellovibrionaceae</taxon>
        <taxon>Bdellovibrio</taxon>
    </lineage>
</organism>
<dbReference type="EMBL" id="CP093442">
    <property type="protein sequence ID" value="UOF01237.1"/>
    <property type="molecule type" value="Genomic_DNA"/>
</dbReference>
<evidence type="ECO:0000256" key="1">
    <source>
        <dbReference type="SAM" id="SignalP"/>
    </source>
</evidence>
<reference evidence="2" key="1">
    <citation type="submission" date="2022-03" db="EMBL/GenBank/DDBJ databases">
        <title>Genome Identification and Characterization of new species Bdellovibrio reynosense LBG001 sp. nov. from a Mexico soil sample.</title>
        <authorList>
            <person name="Camilli A."/>
            <person name="Ajao Y."/>
            <person name="Guo X."/>
        </authorList>
    </citation>
    <scope>NUCLEOTIDE SEQUENCE</scope>
    <source>
        <strain evidence="2">LBG001</strain>
    </source>
</reference>
<keyword evidence="1" id="KW-0732">Signal</keyword>
<sequence>MKALILNSKLVLSCVIATLSTACAKIEFAPVPEQEAASVVPAPAPAPSKTISSTEVVAYGNKQVDFLLVLDDSNSMLPELKKLAARMSSFVNSLDASNIDWQMCLTTTRGSTSNGSLIYGEPQPWKNYNAAAGTPSYLLKKGTANLNQIFTSTVDTLAIGGNNSGDERAIKATYENFGELASHSCYRPGAAISVIVISDEDERSLGGDVRNKKPNDTDSAFQPLEEEDKPANLIAKAKSTFGEDVRFTFSSIIVKPGDKVCEAEQDKDPSPSHAGNVYAEMSRLSDGGIGSICDADYSGNLNTFKDKIVNSLSSLNLACEPDPKTLKVKVDGIPVPGIKVDGAILKFTYALVEGTQIDLMYDCKD</sequence>
<feature type="chain" id="PRO_5046957856" description="VWFA domain-containing protein" evidence="1">
    <location>
        <begin position="25"/>
        <end position="365"/>
    </location>
</feature>
<dbReference type="Proteomes" id="UP000830116">
    <property type="component" value="Chromosome"/>
</dbReference>
<accession>A0ABY4C8C2</accession>
<dbReference type="PROSITE" id="PS51257">
    <property type="entry name" value="PROKAR_LIPOPROTEIN"/>
    <property type="match status" value="1"/>
</dbReference>